<dbReference type="AlphaFoldDB" id="A0AAW0NLS0"/>
<organism evidence="2 3">
    <name type="scientific">Mugilogobius chulae</name>
    <name type="common">yellowstripe goby</name>
    <dbReference type="NCBI Taxonomy" id="88201"/>
    <lineage>
        <taxon>Eukaryota</taxon>
        <taxon>Metazoa</taxon>
        <taxon>Chordata</taxon>
        <taxon>Craniata</taxon>
        <taxon>Vertebrata</taxon>
        <taxon>Euteleostomi</taxon>
        <taxon>Actinopterygii</taxon>
        <taxon>Neopterygii</taxon>
        <taxon>Teleostei</taxon>
        <taxon>Neoteleostei</taxon>
        <taxon>Acanthomorphata</taxon>
        <taxon>Gobiaria</taxon>
        <taxon>Gobiiformes</taxon>
        <taxon>Gobioidei</taxon>
        <taxon>Gobiidae</taxon>
        <taxon>Gobionellinae</taxon>
        <taxon>Mugilogobius</taxon>
    </lineage>
</organism>
<accession>A0AAW0NLS0</accession>
<gene>
    <name evidence="2" type="ORF">WMY93_020986</name>
</gene>
<dbReference type="EMBL" id="JBBPFD010000015">
    <property type="protein sequence ID" value="KAK7895661.1"/>
    <property type="molecule type" value="Genomic_DNA"/>
</dbReference>
<protein>
    <submittedName>
        <fullName evidence="2">Uncharacterized protein</fullName>
    </submittedName>
</protein>
<feature type="region of interest" description="Disordered" evidence="1">
    <location>
        <begin position="47"/>
        <end position="78"/>
    </location>
</feature>
<evidence type="ECO:0000313" key="3">
    <source>
        <dbReference type="Proteomes" id="UP001460270"/>
    </source>
</evidence>
<sequence>MKNVWEIRGREYNQKIQQEEERVSKSALPAINKDWASRLEARLGGYKRVERKSKARAEEDETAPAQAKGKKGQEKGTGKAPLLMNLTYTQPSAMVWGKSWKFSKDLPLQEENAAPSNWGQCWMFATQQPFTESGKPWPNGPCKIDPMMLHLCDKPVLEFLKKNLCPGFSAMSGMSLGKIPTEQATRRAVLNKTHSSTASLLLWLNHTVITMTCTVQNGVIVGNPPNQAIMTTTLLQ</sequence>
<comment type="caution">
    <text evidence="2">The sequence shown here is derived from an EMBL/GenBank/DDBJ whole genome shotgun (WGS) entry which is preliminary data.</text>
</comment>
<proteinExistence type="predicted"/>
<dbReference type="Proteomes" id="UP001460270">
    <property type="component" value="Unassembled WGS sequence"/>
</dbReference>
<name>A0AAW0NLS0_9GOBI</name>
<keyword evidence="3" id="KW-1185">Reference proteome</keyword>
<reference evidence="3" key="1">
    <citation type="submission" date="2024-04" db="EMBL/GenBank/DDBJ databases">
        <title>Salinicola lusitanus LLJ914,a marine bacterium isolated from the Okinawa Trough.</title>
        <authorList>
            <person name="Li J."/>
        </authorList>
    </citation>
    <scope>NUCLEOTIDE SEQUENCE [LARGE SCALE GENOMIC DNA]</scope>
</reference>
<evidence type="ECO:0000256" key="1">
    <source>
        <dbReference type="SAM" id="MobiDB-lite"/>
    </source>
</evidence>
<evidence type="ECO:0000313" key="2">
    <source>
        <dbReference type="EMBL" id="KAK7895661.1"/>
    </source>
</evidence>